<evidence type="ECO:0000259" key="2">
    <source>
        <dbReference type="PROSITE" id="PS50011"/>
    </source>
</evidence>
<evidence type="ECO:0000313" key="3">
    <source>
        <dbReference type="EMBL" id="EOX98830.1"/>
    </source>
</evidence>
<dbReference type="SUPFAM" id="SSF52058">
    <property type="entry name" value="L domain-like"/>
    <property type="match status" value="1"/>
</dbReference>
<dbReference type="GO" id="GO:0005524">
    <property type="term" value="F:ATP binding"/>
    <property type="evidence" value="ECO:0007669"/>
    <property type="project" value="InterPro"/>
</dbReference>
<dbReference type="Proteomes" id="UP000026915">
    <property type="component" value="Chromosome 2"/>
</dbReference>
<evidence type="ECO:0000256" key="1">
    <source>
        <dbReference type="SAM" id="Phobius"/>
    </source>
</evidence>
<evidence type="ECO:0000313" key="4">
    <source>
        <dbReference type="Proteomes" id="UP000026915"/>
    </source>
</evidence>
<dbReference type="InParanoid" id="A0A061E1I7"/>
<dbReference type="InterPro" id="IPR046959">
    <property type="entry name" value="PRK1-6/SRF4-like"/>
</dbReference>
<dbReference type="SUPFAM" id="SSF56112">
    <property type="entry name" value="Protein kinase-like (PK-like)"/>
    <property type="match status" value="1"/>
</dbReference>
<proteinExistence type="predicted"/>
<gene>
    <name evidence="3" type="ORF">TCM_007509</name>
</gene>
<dbReference type="Gene3D" id="1.10.510.10">
    <property type="entry name" value="Transferase(Phosphotransferase) domain 1"/>
    <property type="match status" value="1"/>
</dbReference>
<feature type="transmembrane region" description="Helical" evidence="1">
    <location>
        <begin position="236"/>
        <end position="259"/>
    </location>
</feature>
<keyword evidence="1" id="KW-0812">Transmembrane</keyword>
<dbReference type="PROSITE" id="PS50011">
    <property type="entry name" value="PROTEIN_KINASE_DOM"/>
    <property type="match status" value="1"/>
</dbReference>
<dbReference type="Gene3D" id="3.30.200.20">
    <property type="entry name" value="Phosphorylase Kinase, domain 1"/>
    <property type="match status" value="1"/>
</dbReference>
<dbReference type="EMBL" id="CM001880">
    <property type="protein sequence ID" value="EOX98830.1"/>
    <property type="molecule type" value="Genomic_DNA"/>
</dbReference>
<dbReference type="Gramene" id="EOX98830">
    <property type="protein sequence ID" value="EOX98830"/>
    <property type="gene ID" value="TCM_007509"/>
</dbReference>
<dbReference type="InterPro" id="IPR032675">
    <property type="entry name" value="LRR_dom_sf"/>
</dbReference>
<keyword evidence="3" id="KW-0418">Kinase</keyword>
<keyword evidence="4" id="KW-1185">Reference proteome</keyword>
<dbReference type="InterPro" id="IPR001245">
    <property type="entry name" value="Ser-Thr/Tyr_kinase_cat_dom"/>
</dbReference>
<dbReference type="InterPro" id="IPR011009">
    <property type="entry name" value="Kinase-like_dom_sf"/>
</dbReference>
<dbReference type="Pfam" id="PF07714">
    <property type="entry name" value="PK_Tyr_Ser-Thr"/>
    <property type="match status" value="1"/>
</dbReference>
<dbReference type="OMA" id="GLQCYEN"/>
<dbReference type="GO" id="GO:0004672">
    <property type="term" value="F:protein kinase activity"/>
    <property type="evidence" value="ECO:0007669"/>
    <property type="project" value="InterPro"/>
</dbReference>
<keyword evidence="1" id="KW-1133">Transmembrane helix</keyword>
<dbReference type="InterPro" id="IPR000719">
    <property type="entry name" value="Prot_kinase_dom"/>
</dbReference>
<dbReference type="Gene3D" id="3.80.10.10">
    <property type="entry name" value="Ribonuclease Inhibitor"/>
    <property type="match status" value="1"/>
</dbReference>
<dbReference type="HOGENOM" id="CLU_000288_92_6_1"/>
<protein>
    <submittedName>
        <fullName evidence="3">Leucine-rich repeat protein kinase family protein, putative</fullName>
    </submittedName>
</protein>
<feature type="domain" description="Protein kinase" evidence="2">
    <location>
        <begin position="332"/>
        <end position="611"/>
    </location>
</feature>
<organism evidence="3 4">
    <name type="scientific">Theobroma cacao</name>
    <name type="common">Cacao</name>
    <name type="synonym">Cocoa</name>
    <dbReference type="NCBI Taxonomy" id="3641"/>
    <lineage>
        <taxon>Eukaryota</taxon>
        <taxon>Viridiplantae</taxon>
        <taxon>Streptophyta</taxon>
        <taxon>Embryophyta</taxon>
        <taxon>Tracheophyta</taxon>
        <taxon>Spermatophyta</taxon>
        <taxon>Magnoliopsida</taxon>
        <taxon>eudicotyledons</taxon>
        <taxon>Gunneridae</taxon>
        <taxon>Pentapetalae</taxon>
        <taxon>rosids</taxon>
        <taxon>malvids</taxon>
        <taxon>Malvales</taxon>
        <taxon>Malvaceae</taxon>
        <taxon>Byttnerioideae</taxon>
        <taxon>Theobroma</taxon>
    </lineage>
</organism>
<sequence>MLVALALPNYVILRVMPSLGLRIGLKIEALFSSIAQYEQERDALYALKHVFNDPFLNDNWNGLQCYENTSFWYGIQCINGRVTAILLEGGGLSGKVSADAFVVLSELITLSFKNNSMSGNIMDFSSNQKLKDINLSKNMFNGPIPRSLLALNFLESLQLQDNRLTGSIPEFDQASLKAFNVSNNNLSGPIPGTHTLKSFSTASYSNNSLGMCDSSNPDTCYYTANDTAGESRKRSVATIFIVFDIIGLATVILLLILYCKKSRKLKKLMQRNRLEEKDDEDLELEAGASYYKESKDESNIQAEKQRVIAGEEKGNLIFMGDDAGFNLNDLLRASAEGLGKGLFGNSYKATLEGRPGVVVKRLRDLKPLSNEEFTELLQIIADQKHPNLLPLLAYYYSKDEKLFVYRYAKNGNLFNRLHGGRGTRERIPFRWSSRLSVARGVARALEYLHLNPSSSLCPVPHGNLKLSNILLDENDTVLVSDYGLTSLIALPIASQRMASYKSPEYQNSKRVSRKSDVWSYGCLLLELLTGRLSVHSAPPGINGVDLCSWVHRAVREEWTAEIFDMEISVQRSAAPGMLKLLQVAIRCCDKTPEKRPEMTELVREIDNIKYVASDDEDELSVDQSLTDESFSTNASSVVVVGNGRGW</sequence>
<keyword evidence="3" id="KW-0808">Transferase</keyword>
<accession>A0A061E1I7</accession>
<dbReference type="AlphaFoldDB" id="A0A061E1I7"/>
<dbReference type="PANTHER" id="PTHR48007">
    <property type="entry name" value="LEUCINE-RICH REPEAT RECEPTOR-LIKE PROTEIN KINASE PXC1"/>
    <property type="match status" value="1"/>
</dbReference>
<reference evidence="3 4" key="1">
    <citation type="journal article" date="2013" name="Genome Biol.">
        <title>The genome sequence of the most widely cultivated cacao type and its use to identify candidate genes regulating pod color.</title>
        <authorList>
            <person name="Motamayor J.C."/>
            <person name="Mockaitis K."/>
            <person name="Schmutz J."/>
            <person name="Haiminen N."/>
            <person name="Iii D.L."/>
            <person name="Cornejo O."/>
            <person name="Findley S.D."/>
            <person name="Zheng P."/>
            <person name="Utro F."/>
            <person name="Royaert S."/>
            <person name="Saski C."/>
            <person name="Jenkins J."/>
            <person name="Podicheti R."/>
            <person name="Zhao M."/>
            <person name="Scheffler B.E."/>
            <person name="Stack J.C."/>
            <person name="Feltus F.A."/>
            <person name="Mustiga G.M."/>
            <person name="Amores F."/>
            <person name="Phillips W."/>
            <person name="Marelli J.P."/>
            <person name="May G.D."/>
            <person name="Shapiro H."/>
            <person name="Ma J."/>
            <person name="Bustamante C.D."/>
            <person name="Schnell R.J."/>
            <person name="Main D."/>
            <person name="Gilbert D."/>
            <person name="Parida L."/>
            <person name="Kuhn D.N."/>
        </authorList>
    </citation>
    <scope>NUCLEOTIDE SEQUENCE [LARGE SCALE GENOMIC DNA]</scope>
    <source>
        <strain evidence="4">cv. Matina 1-6</strain>
    </source>
</reference>
<name>A0A061E1I7_THECC</name>
<keyword evidence="1" id="KW-0472">Membrane</keyword>
<dbReference type="eggNOG" id="ENOG502QRAJ">
    <property type="taxonomic scope" value="Eukaryota"/>
</dbReference>
<dbReference type="PANTHER" id="PTHR48007:SF43">
    <property type="entry name" value="POLLEN RECEPTOR-LIKE KINASE 4"/>
    <property type="match status" value="1"/>
</dbReference>